<dbReference type="AlphaFoldDB" id="A0A643FZC1"/>
<evidence type="ECO:0000313" key="1">
    <source>
        <dbReference type="EMBL" id="QOT78023.1"/>
    </source>
</evidence>
<dbReference type="GeneID" id="98400924"/>
<dbReference type="Proteomes" id="UP000397656">
    <property type="component" value="Chromosome 1"/>
</dbReference>
<dbReference type="RefSeq" id="WP_150985849.1">
    <property type="nucleotide sequence ID" value="NZ_CP062803.1"/>
</dbReference>
<name>A0A643FZC1_9BURK</name>
<proteinExistence type="predicted"/>
<accession>A0A643FZC1</accession>
<gene>
    <name evidence="1" type="ORF">F7R26_008405</name>
</gene>
<organism evidence="1 2">
    <name type="scientific">Cupriavidus basilensis</name>
    <dbReference type="NCBI Taxonomy" id="68895"/>
    <lineage>
        <taxon>Bacteria</taxon>
        <taxon>Pseudomonadati</taxon>
        <taxon>Pseudomonadota</taxon>
        <taxon>Betaproteobacteria</taxon>
        <taxon>Burkholderiales</taxon>
        <taxon>Burkholderiaceae</taxon>
        <taxon>Cupriavidus</taxon>
    </lineage>
</organism>
<sequence length="84" mass="8663">MTVPHQLATGGCVSRRGLAACLAAMLCAGCAPGPEWWRPPRPKADAIAPAAPMHAWNAMRLSDPLLAATAAAIEAPRQPAHACV</sequence>
<protein>
    <submittedName>
        <fullName evidence="1">Uncharacterized protein</fullName>
    </submittedName>
</protein>
<evidence type="ECO:0000313" key="2">
    <source>
        <dbReference type="Proteomes" id="UP000397656"/>
    </source>
</evidence>
<dbReference type="EMBL" id="CP062803">
    <property type="protein sequence ID" value="QOT78023.1"/>
    <property type="molecule type" value="Genomic_DNA"/>
</dbReference>
<reference evidence="1 2" key="1">
    <citation type="submission" date="2020-10" db="EMBL/GenBank/DDBJ databases">
        <title>Complete genome sequence of Cupriavidus basilensis CCUG 49340T.</title>
        <authorList>
            <person name="Salva-Serra F."/>
            <person name="Donoso R.A."/>
            <person name="Cho K.H."/>
            <person name="Yoo J.A."/>
            <person name="Lee K."/>
            <person name="Yoon S.-H."/>
            <person name="Perez-Pantoja D."/>
            <person name="Moore E.R.B."/>
        </authorList>
    </citation>
    <scope>NUCLEOTIDE SEQUENCE [LARGE SCALE GENOMIC DNA]</scope>
    <source>
        <strain evidence="2">CCUG 49340</strain>
    </source>
</reference>